<dbReference type="InParanoid" id="A0A2R6Q7X6"/>
<keyword evidence="7" id="KW-1185">Reference proteome</keyword>
<dbReference type="OrthoDB" id="694709at2759"/>
<proteinExistence type="inferred from homology"/>
<dbReference type="STRING" id="1590841.A0A2R6Q7X6"/>
<comment type="similarity">
    <text evidence="5">Belongs to the ROH1 family.</text>
</comment>
<dbReference type="EMBL" id="NKQK01000018">
    <property type="protein sequence ID" value="PSS04011.1"/>
    <property type="molecule type" value="Genomic_DNA"/>
</dbReference>
<evidence type="ECO:0000256" key="4">
    <source>
        <dbReference type="ARBA" id="ARBA00023136"/>
    </source>
</evidence>
<comment type="subcellular location">
    <subcellularLocation>
        <location evidence="1">Membrane</location>
        <topology evidence="1">Single-pass membrane protein</topology>
    </subcellularLocation>
</comment>
<dbReference type="Proteomes" id="UP000241394">
    <property type="component" value="Chromosome LG18"/>
</dbReference>
<evidence type="ECO:0000256" key="5">
    <source>
        <dbReference type="ARBA" id="ARBA00035114"/>
    </source>
</evidence>
<name>A0A2R6Q7X6_ACTCC</name>
<evidence type="ECO:0000313" key="7">
    <source>
        <dbReference type="Proteomes" id="UP000241394"/>
    </source>
</evidence>
<dbReference type="GO" id="GO:0016020">
    <property type="term" value="C:membrane"/>
    <property type="evidence" value="ECO:0007669"/>
    <property type="project" value="UniProtKB-SubCell"/>
</dbReference>
<comment type="caution">
    <text evidence="6">The sequence shown here is derived from an EMBL/GenBank/DDBJ whole genome shotgun (WGS) entry which is preliminary data.</text>
</comment>
<organism evidence="6 7">
    <name type="scientific">Actinidia chinensis var. chinensis</name>
    <name type="common">Chinese soft-hair kiwi</name>
    <dbReference type="NCBI Taxonomy" id="1590841"/>
    <lineage>
        <taxon>Eukaryota</taxon>
        <taxon>Viridiplantae</taxon>
        <taxon>Streptophyta</taxon>
        <taxon>Embryophyta</taxon>
        <taxon>Tracheophyta</taxon>
        <taxon>Spermatophyta</taxon>
        <taxon>Magnoliopsida</taxon>
        <taxon>eudicotyledons</taxon>
        <taxon>Gunneridae</taxon>
        <taxon>Pentapetalae</taxon>
        <taxon>asterids</taxon>
        <taxon>Ericales</taxon>
        <taxon>Actinidiaceae</taxon>
        <taxon>Actinidia</taxon>
    </lineage>
</organism>
<dbReference type="OMA" id="FKDCVME"/>
<sequence>MSRPQEPHRPFFPFGNPLKMVLPKGSNLSPKLRALLNNFEEALAERFRKLKPSDREDVLSLTWMRFAMELLCQTHTDIKTIITELELPVCDWDDKWIDVYLDNSVKLLDICIAFSSELARLSQGNLWLQCALHNLDAYPSKQLVRACSSLDGWRQHISSKNPRLENCFTILNSLTGTLNLPKVKNSAKGNVLMRAMYGVKVLTVFVCSTFAAAFSGSTNKLVDLQVLEACLWADAFADVQAYVNGEIRNIFSSGRATVVKELEAVQISVKKLHPTIKDGVGVGVDPTEAEAVQNSISDLGKRAGKLSQGLDLLTNQVDDFFQILLSGRNALLCNLRVGGSVFDPKDEINNVQGQIVR</sequence>
<evidence type="ECO:0000313" key="6">
    <source>
        <dbReference type="EMBL" id="PSS04011.1"/>
    </source>
</evidence>
<dbReference type="PANTHER" id="PTHR31509">
    <property type="entry name" value="BPS1-LIKE PROTEIN"/>
    <property type="match status" value="1"/>
</dbReference>
<dbReference type="AlphaFoldDB" id="A0A2R6Q7X6"/>
<dbReference type="FunCoup" id="A0A2R6Q7X6">
    <property type="interactions" value="2512"/>
</dbReference>
<keyword evidence="2" id="KW-0812">Transmembrane</keyword>
<protein>
    <submittedName>
        <fullName evidence="6">Uncharacterized protein</fullName>
    </submittedName>
</protein>
<reference evidence="6 7" key="1">
    <citation type="submission" date="2017-07" db="EMBL/GenBank/DDBJ databases">
        <title>An improved, manually edited Actinidia chinensis var. chinensis (kiwifruit) genome highlights the challenges associated with draft genomes and gene prediction in plants.</title>
        <authorList>
            <person name="Pilkington S."/>
            <person name="Crowhurst R."/>
            <person name="Hilario E."/>
            <person name="Nardozza S."/>
            <person name="Fraser L."/>
            <person name="Peng Y."/>
            <person name="Gunaseelan K."/>
            <person name="Simpson R."/>
            <person name="Tahir J."/>
            <person name="Deroles S."/>
            <person name="Templeton K."/>
            <person name="Luo Z."/>
            <person name="Davy M."/>
            <person name="Cheng C."/>
            <person name="Mcneilage M."/>
            <person name="Scaglione D."/>
            <person name="Liu Y."/>
            <person name="Zhang Q."/>
            <person name="Datson P."/>
            <person name="De Silva N."/>
            <person name="Gardiner S."/>
            <person name="Bassett H."/>
            <person name="Chagne D."/>
            <person name="Mccallum J."/>
            <person name="Dzierzon H."/>
            <person name="Deng C."/>
            <person name="Wang Y.-Y."/>
            <person name="Barron N."/>
            <person name="Manako K."/>
            <person name="Bowen J."/>
            <person name="Foster T."/>
            <person name="Erridge Z."/>
            <person name="Tiffin H."/>
            <person name="Waite C."/>
            <person name="Davies K."/>
            <person name="Grierson E."/>
            <person name="Laing W."/>
            <person name="Kirk R."/>
            <person name="Chen X."/>
            <person name="Wood M."/>
            <person name="Montefiori M."/>
            <person name="Brummell D."/>
            <person name="Schwinn K."/>
            <person name="Catanach A."/>
            <person name="Fullerton C."/>
            <person name="Li D."/>
            <person name="Meiyalaghan S."/>
            <person name="Nieuwenhuizen N."/>
            <person name="Read N."/>
            <person name="Prakash R."/>
            <person name="Hunter D."/>
            <person name="Zhang H."/>
            <person name="Mckenzie M."/>
            <person name="Knabel M."/>
            <person name="Harris A."/>
            <person name="Allan A."/>
            <person name="Chen A."/>
            <person name="Janssen B."/>
            <person name="Plunkett B."/>
            <person name="Dwamena C."/>
            <person name="Voogd C."/>
            <person name="Leif D."/>
            <person name="Lafferty D."/>
            <person name="Souleyre E."/>
            <person name="Varkonyi-Gasic E."/>
            <person name="Gambi F."/>
            <person name="Hanley J."/>
            <person name="Yao J.-L."/>
            <person name="Cheung J."/>
            <person name="David K."/>
            <person name="Warren B."/>
            <person name="Marsh K."/>
            <person name="Snowden K."/>
            <person name="Lin-Wang K."/>
            <person name="Brian L."/>
            <person name="Martinez-Sanchez M."/>
            <person name="Wang M."/>
            <person name="Ileperuma N."/>
            <person name="Macnee N."/>
            <person name="Campin R."/>
            <person name="Mcatee P."/>
            <person name="Drummond R."/>
            <person name="Espley R."/>
            <person name="Ireland H."/>
            <person name="Wu R."/>
            <person name="Atkinson R."/>
            <person name="Karunairetnam S."/>
            <person name="Bulley S."/>
            <person name="Chunkath S."/>
            <person name="Hanley Z."/>
            <person name="Storey R."/>
            <person name="Thrimawithana A."/>
            <person name="Thomson S."/>
            <person name="David C."/>
            <person name="Testolin R."/>
        </authorList>
    </citation>
    <scope>NUCLEOTIDE SEQUENCE [LARGE SCALE GENOMIC DNA]</scope>
    <source>
        <strain evidence="7">cv. Red5</strain>
        <tissue evidence="6">Young leaf</tissue>
    </source>
</reference>
<dbReference type="Gramene" id="PSS04011">
    <property type="protein sequence ID" value="PSS04011"/>
    <property type="gene ID" value="CEY00_Acc19847"/>
</dbReference>
<reference evidence="7" key="2">
    <citation type="journal article" date="2018" name="BMC Genomics">
        <title>A manually annotated Actinidia chinensis var. chinensis (kiwifruit) genome highlights the challenges associated with draft genomes and gene prediction in plants.</title>
        <authorList>
            <person name="Pilkington S.M."/>
            <person name="Crowhurst R."/>
            <person name="Hilario E."/>
            <person name="Nardozza S."/>
            <person name="Fraser L."/>
            <person name="Peng Y."/>
            <person name="Gunaseelan K."/>
            <person name="Simpson R."/>
            <person name="Tahir J."/>
            <person name="Deroles S.C."/>
            <person name="Templeton K."/>
            <person name="Luo Z."/>
            <person name="Davy M."/>
            <person name="Cheng C."/>
            <person name="McNeilage M."/>
            <person name="Scaglione D."/>
            <person name="Liu Y."/>
            <person name="Zhang Q."/>
            <person name="Datson P."/>
            <person name="De Silva N."/>
            <person name="Gardiner S.E."/>
            <person name="Bassett H."/>
            <person name="Chagne D."/>
            <person name="McCallum J."/>
            <person name="Dzierzon H."/>
            <person name="Deng C."/>
            <person name="Wang Y.Y."/>
            <person name="Barron L."/>
            <person name="Manako K."/>
            <person name="Bowen J."/>
            <person name="Foster T.M."/>
            <person name="Erridge Z.A."/>
            <person name="Tiffin H."/>
            <person name="Waite C.N."/>
            <person name="Davies K.M."/>
            <person name="Grierson E.P."/>
            <person name="Laing W.A."/>
            <person name="Kirk R."/>
            <person name="Chen X."/>
            <person name="Wood M."/>
            <person name="Montefiori M."/>
            <person name="Brummell D.A."/>
            <person name="Schwinn K.E."/>
            <person name="Catanach A."/>
            <person name="Fullerton C."/>
            <person name="Li D."/>
            <person name="Meiyalaghan S."/>
            <person name="Nieuwenhuizen N."/>
            <person name="Read N."/>
            <person name="Prakash R."/>
            <person name="Hunter D."/>
            <person name="Zhang H."/>
            <person name="McKenzie M."/>
            <person name="Knabel M."/>
            <person name="Harris A."/>
            <person name="Allan A.C."/>
            <person name="Gleave A."/>
            <person name="Chen A."/>
            <person name="Janssen B.J."/>
            <person name="Plunkett B."/>
            <person name="Ampomah-Dwamena C."/>
            <person name="Voogd C."/>
            <person name="Leif D."/>
            <person name="Lafferty D."/>
            <person name="Souleyre E.J.F."/>
            <person name="Varkonyi-Gasic E."/>
            <person name="Gambi F."/>
            <person name="Hanley J."/>
            <person name="Yao J.L."/>
            <person name="Cheung J."/>
            <person name="David K.M."/>
            <person name="Warren B."/>
            <person name="Marsh K."/>
            <person name="Snowden K.C."/>
            <person name="Lin-Wang K."/>
            <person name="Brian L."/>
            <person name="Martinez-Sanchez M."/>
            <person name="Wang M."/>
            <person name="Ileperuma N."/>
            <person name="Macnee N."/>
            <person name="Campin R."/>
            <person name="McAtee P."/>
            <person name="Drummond R.S.M."/>
            <person name="Espley R.V."/>
            <person name="Ireland H.S."/>
            <person name="Wu R."/>
            <person name="Atkinson R.G."/>
            <person name="Karunairetnam S."/>
            <person name="Bulley S."/>
            <person name="Chunkath S."/>
            <person name="Hanley Z."/>
            <person name="Storey R."/>
            <person name="Thrimawithana A.H."/>
            <person name="Thomson S."/>
            <person name="David C."/>
            <person name="Testolin R."/>
            <person name="Huang H."/>
            <person name="Hellens R.P."/>
            <person name="Schaffer R.J."/>
        </authorList>
    </citation>
    <scope>NUCLEOTIDE SEQUENCE [LARGE SCALE GENOMIC DNA]</scope>
    <source>
        <strain evidence="7">cv. Red5</strain>
    </source>
</reference>
<accession>A0A2R6Q7X6</accession>
<evidence type="ECO:0000256" key="3">
    <source>
        <dbReference type="ARBA" id="ARBA00022989"/>
    </source>
</evidence>
<keyword evidence="3" id="KW-1133">Transmembrane helix</keyword>
<keyword evidence="4" id="KW-0472">Membrane</keyword>
<evidence type="ECO:0000256" key="1">
    <source>
        <dbReference type="ARBA" id="ARBA00004167"/>
    </source>
</evidence>
<dbReference type="InterPro" id="IPR008511">
    <property type="entry name" value="ROH1-like"/>
</dbReference>
<dbReference type="Pfam" id="PF05633">
    <property type="entry name" value="ROH1-like"/>
    <property type="match status" value="1"/>
</dbReference>
<evidence type="ECO:0000256" key="2">
    <source>
        <dbReference type="ARBA" id="ARBA00022692"/>
    </source>
</evidence>
<gene>
    <name evidence="6" type="ORF">CEY00_Acc19847</name>
</gene>